<dbReference type="Proteomes" id="UP000008281">
    <property type="component" value="Unassembled WGS sequence"/>
</dbReference>
<dbReference type="HOGENOM" id="CLU_769956_0_0_1"/>
<organism evidence="2">
    <name type="scientific">Caenorhabditis remanei</name>
    <name type="common">Caenorhabditis vulgaris</name>
    <dbReference type="NCBI Taxonomy" id="31234"/>
    <lineage>
        <taxon>Eukaryota</taxon>
        <taxon>Metazoa</taxon>
        <taxon>Ecdysozoa</taxon>
        <taxon>Nematoda</taxon>
        <taxon>Chromadorea</taxon>
        <taxon>Rhabditida</taxon>
        <taxon>Rhabditina</taxon>
        <taxon>Rhabditomorpha</taxon>
        <taxon>Rhabditoidea</taxon>
        <taxon>Rhabditidae</taxon>
        <taxon>Peloderinae</taxon>
        <taxon>Caenorhabditis</taxon>
    </lineage>
</organism>
<proteinExistence type="predicted"/>
<name>E3NCV9_CAERE</name>
<dbReference type="AlphaFoldDB" id="E3NCV9"/>
<dbReference type="PANTHER" id="PTHR21503">
    <property type="entry name" value="F-BOX-CONTAINING HYPOTHETICAL PROTEIN C.ELEGANS"/>
    <property type="match status" value="1"/>
</dbReference>
<sequence length="350" mass="40665">MNSSPFPLLRLPLVPFGKIIRLINPLPLALCSTRCQNAVRALNLETKDVFIRRSVNECTVDINFECFNNSWSFSWNEEEDDEEFPDRYVLGGHVFKTLTESEEYADGNMDFVTLWEDHLLAVNILETFLKSIFHCENISQELDGTENITEDVINIINSTHLGSTKLELGWLKVERNGVHRVFEPIQPSVGDDALKLVLSTLQEDIDLKISICPGEEFQYNEPIRQKTLHMATANWFTFKNLIYSKCENFTVNTRFRSPSWFTLKNANRYLKRWYIGAQPYIRKILIKCEWNKRQINQKLFDGIDVFDIVETTEQDDNDVDAYQFECKIQAENGSTASVSIKQQEFTFQVL</sequence>
<evidence type="ECO:0000313" key="2">
    <source>
        <dbReference type="Proteomes" id="UP000008281"/>
    </source>
</evidence>
<accession>E3NCV9</accession>
<gene>
    <name evidence="1" type="ORF">CRE_24219</name>
</gene>
<keyword evidence="2" id="KW-1185">Reference proteome</keyword>
<protein>
    <submittedName>
        <fullName evidence="1">Uncharacterized protein</fullName>
    </submittedName>
</protein>
<reference evidence="1" key="1">
    <citation type="submission" date="2007-07" db="EMBL/GenBank/DDBJ databases">
        <title>PCAP assembly of the Caenorhabditis remanei genome.</title>
        <authorList>
            <consortium name="The Caenorhabditis remanei Sequencing Consortium"/>
            <person name="Wilson R.K."/>
        </authorList>
    </citation>
    <scope>NUCLEOTIDE SEQUENCE [LARGE SCALE GENOMIC DNA]</scope>
    <source>
        <strain evidence="1">PB4641</strain>
    </source>
</reference>
<dbReference type="InParanoid" id="E3NCV9"/>
<evidence type="ECO:0000313" key="1">
    <source>
        <dbReference type="EMBL" id="EFO93375.1"/>
    </source>
</evidence>
<dbReference type="EMBL" id="DS268603">
    <property type="protein sequence ID" value="EFO93375.1"/>
    <property type="molecule type" value="Genomic_DNA"/>
</dbReference>